<dbReference type="KEGG" id="fvr:FVEG_05356"/>
<evidence type="ECO:0000313" key="1">
    <source>
        <dbReference type="EMBL" id="EWG44221.1"/>
    </source>
</evidence>
<dbReference type="GeneID" id="30063361"/>
<accession>W7LZX0</accession>
<name>W7LZX0_GIBM7</name>
<proteinExistence type="predicted"/>
<keyword evidence="2" id="KW-1185">Reference proteome</keyword>
<dbReference type="Proteomes" id="UP000009096">
    <property type="component" value="Chromosome 3"/>
</dbReference>
<dbReference type="RefSeq" id="XP_018750412.1">
    <property type="nucleotide sequence ID" value="XM_018893553.1"/>
</dbReference>
<gene>
    <name evidence="1" type="ORF">FVEG_05356</name>
</gene>
<reference evidence="1 2" key="1">
    <citation type="journal article" date="2010" name="Nature">
        <title>Comparative genomics reveals mobile pathogenicity chromosomes in Fusarium.</title>
        <authorList>
            <person name="Ma L.J."/>
            <person name="van der Does H.C."/>
            <person name="Borkovich K.A."/>
            <person name="Coleman J.J."/>
            <person name="Daboussi M.J."/>
            <person name="Di Pietro A."/>
            <person name="Dufresne M."/>
            <person name="Freitag M."/>
            <person name="Grabherr M."/>
            <person name="Henrissat B."/>
            <person name="Houterman P.M."/>
            <person name="Kang S."/>
            <person name="Shim W.B."/>
            <person name="Woloshuk C."/>
            <person name="Xie X."/>
            <person name="Xu J.R."/>
            <person name="Antoniw J."/>
            <person name="Baker S.E."/>
            <person name="Bluhm B.H."/>
            <person name="Breakspear A."/>
            <person name="Brown D.W."/>
            <person name="Butchko R.A."/>
            <person name="Chapman S."/>
            <person name="Coulson R."/>
            <person name="Coutinho P.M."/>
            <person name="Danchin E.G."/>
            <person name="Diener A."/>
            <person name="Gale L.R."/>
            <person name="Gardiner D.M."/>
            <person name="Goff S."/>
            <person name="Hammond-Kosack K.E."/>
            <person name="Hilburn K."/>
            <person name="Hua-Van A."/>
            <person name="Jonkers W."/>
            <person name="Kazan K."/>
            <person name="Kodira C.D."/>
            <person name="Koehrsen M."/>
            <person name="Kumar L."/>
            <person name="Lee Y.H."/>
            <person name="Li L."/>
            <person name="Manners J.M."/>
            <person name="Miranda-Saavedra D."/>
            <person name="Mukherjee M."/>
            <person name="Park G."/>
            <person name="Park J."/>
            <person name="Park S.Y."/>
            <person name="Proctor R.H."/>
            <person name="Regev A."/>
            <person name="Ruiz-Roldan M.C."/>
            <person name="Sain D."/>
            <person name="Sakthikumar S."/>
            <person name="Sykes S."/>
            <person name="Schwartz D.C."/>
            <person name="Turgeon B.G."/>
            <person name="Wapinski I."/>
            <person name="Yoder O."/>
            <person name="Young S."/>
            <person name="Zeng Q."/>
            <person name="Zhou S."/>
            <person name="Galagan J."/>
            <person name="Cuomo C.A."/>
            <person name="Kistler H.C."/>
            <person name="Rep M."/>
        </authorList>
    </citation>
    <scope>NUCLEOTIDE SEQUENCE [LARGE SCALE GENOMIC DNA]</scope>
    <source>
        <strain evidence="2">M3125 / FGSC 7600</strain>
    </source>
</reference>
<dbReference type="AlphaFoldDB" id="W7LZX0"/>
<dbReference type="HOGENOM" id="CLU_3050466_0_0_1"/>
<sequence length="54" mass="6063">MNWLNEVAVGVSRGIRQNPRTRSADKVMIHGKQLESAVASRRITIKVTSEGLDW</sequence>
<dbReference type="VEuPathDB" id="FungiDB:FVEG_05356"/>
<protein>
    <submittedName>
        <fullName evidence="1">Uncharacterized protein</fullName>
    </submittedName>
</protein>
<evidence type="ECO:0000313" key="2">
    <source>
        <dbReference type="Proteomes" id="UP000009096"/>
    </source>
</evidence>
<organism evidence="1 2">
    <name type="scientific">Gibberella moniliformis (strain M3125 / FGSC 7600)</name>
    <name type="common">Maize ear and stalk rot fungus</name>
    <name type="synonym">Fusarium verticillioides</name>
    <dbReference type="NCBI Taxonomy" id="334819"/>
    <lineage>
        <taxon>Eukaryota</taxon>
        <taxon>Fungi</taxon>
        <taxon>Dikarya</taxon>
        <taxon>Ascomycota</taxon>
        <taxon>Pezizomycotina</taxon>
        <taxon>Sordariomycetes</taxon>
        <taxon>Hypocreomycetidae</taxon>
        <taxon>Hypocreales</taxon>
        <taxon>Nectriaceae</taxon>
        <taxon>Fusarium</taxon>
        <taxon>Fusarium fujikuroi species complex</taxon>
    </lineage>
</organism>
<dbReference type="EMBL" id="DS022247">
    <property type="protein sequence ID" value="EWG44221.1"/>
    <property type="molecule type" value="Genomic_DNA"/>
</dbReference>